<sequence length="396" mass="45387">MPELSTGIENNAVSAGEKQFSKPILELVEGLRQTALQAEIISIPGATIFKEAVLIDREKTGEKMVRVFRGVIQLDKSITNQTAYAARSQDYSGADLKIIEEVKPEVELLADQPSYESLVQYANKIRPYLTEKEQERLDRDLRETEDNILEGSTLRTELVYHQILHLGVVADSGITPYLSASYDFTTAWEYTREGGGLLVIDLPVSRLVDFGPNQSEVNIKGYIKPGEITAIVPRVKGNTNYTEIGNVLSLVTRETNVPLYELSEALIIRGQQYQKDQEWDKRQHSLDVEAIRKQRTEALREQFSEVDLNPVHTQALAVEKKTDIYQVSKELIYDFYAKRFGEIGGRNRKIEDYDYGLGDQNYFREKFDRDKITDEMLVKLREQVGYTERKEKEWTN</sequence>
<reference evidence="2" key="1">
    <citation type="submission" date="2017-09" db="EMBL/GenBank/DDBJ databases">
        <title>Depth-based differentiation of microbial function through sediment-hosted aquifers and enrichment of novel symbionts in the deep terrestrial subsurface.</title>
        <authorList>
            <person name="Probst A.J."/>
            <person name="Ladd B."/>
            <person name="Jarett J.K."/>
            <person name="Geller-Mcgrath D.E."/>
            <person name="Sieber C.M.K."/>
            <person name="Emerson J.B."/>
            <person name="Anantharaman K."/>
            <person name="Thomas B.C."/>
            <person name="Malmstrom R."/>
            <person name="Stieglmeier M."/>
            <person name="Klingl A."/>
            <person name="Woyke T."/>
            <person name="Ryan C.M."/>
            <person name="Banfield J.F."/>
        </authorList>
    </citation>
    <scope>NUCLEOTIDE SEQUENCE [LARGE SCALE GENOMIC DNA]</scope>
</reference>
<dbReference type="Proteomes" id="UP000228996">
    <property type="component" value="Unassembled WGS sequence"/>
</dbReference>
<accession>A0A2M6XEA2</accession>
<name>A0A2M6XEA2_9BACT</name>
<dbReference type="AlphaFoldDB" id="A0A2M6XEA2"/>
<evidence type="ECO:0000313" key="2">
    <source>
        <dbReference type="Proteomes" id="UP000228996"/>
    </source>
</evidence>
<protein>
    <submittedName>
        <fullName evidence="1">Uncharacterized protein</fullName>
    </submittedName>
</protein>
<proteinExistence type="predicted"/>
<evidence type="ECO:0000313" key="1">
    <source>
        <dbReference type="EMBL" id="PIU03984.1"/>
    </source>
</evidence>
<gene>
    <name evidence="1" type="ORF">COT44_00475</name>
</gene>
<organism evidence="1 2">
    <name type="scientific">Candidatus Shapirobacteria bacterium CG08_land_8_20_14_0_20_39_18</name>
    <dbReference type="NCBI Taxonomy" id="1974883"/>
    <lineage>
        <taxon>Bacteria</taxon>
        <taxon>Candidatus Shapironibacteriota</taxon>
    </lineage>
</organism>
<comment type="caution">
    <text evidence="1">The sequence shown here is derived from an EMBL/GenBank/DDBJ whole genome shotgun (WGS) entry which is preliminary data.</text>
</comment>
<dbReference type="EMBL" id="PEYO01000002">
    <property type="protein sequence ID" value="PIU03984.1"/>
    <property type="molecule type" value="Genomic_DNA"/>
</dbReference>